<keyword evidence="7" id="KW-1185">Reference proteome</keyword>
<dbReference type="InterPro" id="IPR000873">
    <property type="entry name" value="AMP-dep_synth/lig_dom"/>
</dbReference>
<sequence>EILRTGYSANVRSLAFQPWCQLQEEYAKELEPEEAFPFPISSSLFEYWGFSLNHNTANNTIRATFTLEDQVTQTLLGPANNAFQTQPIEVFEAALFHSFVKTFHDRPPPIIFNESHGREPWDSAIDLSRTVGWFTTLSPTEVLLQDTCDIADSVRCTKDYRRRVPRNGWAYFASRYLNPRGKEAFGNGSIPEVVFNYLGLYQQLERSGSLFHFADEPKGCLPATSGDIHRLAVIDVSAFVVRGRLQFDFTYNKYMKQQGLIQEWVLQCERSLREAARKLVCLEPTYTICDFPLLSLTEKSLGKLVNESLREIEVPFGQVEDIYPCSPIQQGILLSQAKNPQYYQNRVRWKVQSKAVSSPVDVDRLACAWQKVVNRHAILRTVLVKSVSPEGYLDQVVLKDIPTGIRIIRCTDGDPAAAFERHWETIHLDLKCLHSIAFCQTLSGSVHCELRINHAIIDAVSIEILRRELVLAYDGTLPVLPGPSYSDYIQHIRTLPTDKSQQYWQRYLAGIQPCIFPSVTDEQLKDEEIKRELPIRIDRRTSSNLHAFCKQQNLTMSNLFQVAWGLVLRCYTNSGTVCFGYLTSGRDIPICSIEDTVGPFINMLVSRTDFKNTTSLISAMQENQAEYISSLEHQHFPLASILHSLNMSGERLFNTGMSVQKSQSASHMQQSTISLEAASGEDPTEYDVILSIVVNDQDIDASLTYRTTVLSDTQGANVAATFRKALSEIIVNPYRELGRLDLLSNEDLQDIWSWNATVPMPVERCVHDVIAERVHEQPDAQAVCAWDGNLTYREMDELSTRLAHHLVGLGVGPDVIVPLCFEKSMWMPVAMLGVMKAGGASVAMDVTQPEERLRSVVQQVRPAIILSSRINRILAGRLCHATIFPVDEARLGGLHISPDRRLPNIDPSSKLYVVFTSGSTGEPKGAIITHSNFTSAVRYQQDAFGFNSNARVFDFVSYSFDTSWSNFLHSATSGACLCIPSESARKDDIAGSMERMGVNLVQLTPSTARIIDPKTVQSLQKLILGGESITLRDLAMWTSLVDVRVAYGPAECSIAATATTVTGHQVSDIGRGKGLNTWVVEPSENRGLTPIGAV</sequence>
<dbReference type="Pfam" id="PF00501">
    <property type="entry name" value="AMP-binding"/>
    <property type="match status" value="1"/>
</dbReference>
<evidence type="ECO:0000313" key="6">
    <source>
        <dbReference type="EMBL" id="KAF5854762.1"/>
    </source>
</evidence>
<dbReference type="Proteomes" id="UP000541154">
    <property type="component" value="Unassembled WGS sequence"/>
</dbReference>
<dbReference type="InterPro" id="IPR042099">
    <property type="entry name" value="ANL_N_sf"/>
</dbReference>
<dbReference type="AlphaFoldDB" id="A0A8H6E0F4"/>
<name>A0A8H6E0F4_PETAA</name>
<feature type="domain" description="AMP-dependent synthetase/ligase" evidence="4">
    <location>
        <begin position="771"/>
        <end position="1071"/>
    </location>
</feature>
<feature type="non-terminal residue" evidence="6">
    <location>
        <position position="1"/>
    </location>
</feature>
<evidence type="ECO:0000256" key="1">
    <source>
        <dbReference type="ARBA" id="ARBA00022450"/>
    </source>
</evidence>
<dbReference type="FunFam" id="3.30.559.30:FF:000005">
    <property type="entry name" value="Nonribosomal peptide synthase Pes1"/>
    <property type="match status" value="1"/>
</dbReference>
<dbReference type="InterPro" id="IPR020845">
    <property type="entry name" value="AMP-binding_CS"/>
</dbReference>
<keyword evidence="1" id="KW-0596">Phosphopantetheine</keyword>
<comment type="similarity">
    <text evidence="3">Belongs to the NRP synthetase family.</text>
</comment>
<dbReference type="Gene3D" id="3.30.559.10">
    <property type="entry name" value="Chloramphenicol acetyltransferase-like domain"/>
    <property type="match status" value="1"/>
</dbReference>
<dbReference type="Gene3D" id="3.30.559.30">
    <property type="entry name" value="Nonribosomal peptide synthetase, condensation domain"/>
    <property type="match status" value="2"/>
</dbReference>
<dbReference type="SUPFAM" id="SSF56801">
    <property type="entry name" value="Acetyl-CoA synthetase-like"/>
    <property type="match status" value="1"/>
</dbReference>
<evidence type="ECO:0000259" key="5">
    <source>
        <dbReference type="Pfam" id="PF00668"/>
    </source>
</evidence>
<proteinExistence type="inferred from homology"/>
<dbReference type="GO" id="GO:0003824">
    <property type="term" value="F:catalytic activity"/>
    <property type="evidence" value="ECO:0007669"/>
    <property type="project" value="InterPro"/>
</dbReference>
<gene>
    <name evidence="6" type="ORF">ETB97_011804</name>
</gene>
<evidence type="ECO:0000256" key="3">
    <source>
        <dbReference type="ARBA" id="ARBA00029454"/>
    </source>
</evidence>
<dbReference type="PANTHER" id="PTHR45398:SF1">
    <property type="entry name" value="ENZYME, PUTATIVE (JCVI)-RELATED"/>
    <property type="match status" value="1"/>
</dbReference>
<dbReference type="CDD" id="cd19542">
    <property type="entry name" value="CT_NRPS-like"/>
    <property type="match status" value="1"/>
</dbReference>
<dbReference type="FunFam" id="3.30.559.30:FF:000002">
    <property type="entry name" value="Nonribosomal peptide synthase Pes1"/>
    <property type="match status" value="1"/>
</dbReference>
<feature type="domain" description="Condensation" evidence="5">
    <location>
        <begin position="319"/>
        <end position="751"/>
    </location>
</feature>
<comment type="caution">
    <text evidence="6">The sequence shown here is derived from an EMBL/GenBank/DDBJ whole genome shotgun (WGS) entry which is preliminary data.</text>
</comment>
<dbReference type="EMBL" id="SPNV01000765">
    <property type="protein sequence ID" value="KAF5854762.1"/>
    <property type="molecule type" value="Genomic_DNA"/>
</dbReference>
<dbReference type="PROSITE" id="PS00455">
    <property type="entry name" value="AMP_BINDING"/>
    <property type="match status" value="1"/>
</dbReference>
<protein>
    <submittedName>
        <fullName evidence="6">Uncharacterized protein</fullName>
    </submittedName>
</protein>
<dbReference type="PANTHER" id="PTHR45398">
    <property type="match status" value="1"/>
</dbReference>
<accession>A0A8H6E0F4</accession>
<keyword evidence="2" id="KW-0597">Phosphoprotein</keyword>
<feature type="non-terminal residue" evidence="6">
    <location>
        <position position="1094"/>
    </location>
</feature>
<dbReference type="InterPro" id="IPR001242">
    <property type="entry name" value="Condensation_dom"/>
</dbReference>
<reference evidence="6 7" key="1">
    <citation type="submission" date="2019-04" db="EMBL/GenBank/DDBJ databases">
        <title>Aspergillus burnettii sp. nov., novel species from soil in southeast Queensland.</title>
        <authorList>
            <person name="Gilchrist C.L.M."/>
            <person name="Pitt J.I."/>
            <person name="Lange L."/>
            <person name="Lacey H.J."/>
            <person name="Vuong D."/>
            <person name="Midgley D.J."/>
            <person name="Greenfield P."/>
            <person name="Bradbury M."/>
            <person name="Lacey E."/>
            <person name="Busk P.K."/>
            <person name="Pilgaard B."/>
            <person name="Chooi Y.H."/>
            <person name="Piggott A.M."/>
        </authorList>
    </citation>
    <scope>NUCLEOTIDE SEQUENCE [LARGE SCALE GENOMIC DNA]</scope>
    <source>
        <strain evidence="6 7">FRR 5400</strain>
    </source>
</reference>
<evidence type="ECO:0000256" key="2">
    <source>
        <dbReference type="ARBA" id="ARBA00022553"/>
    </source>
</evidence>
<evidence type="ECO:0000259" key="4">
    <source>
        <dbReference type="Pfam" id="PF00501"/>
    </source>
</evidence>
<dbReference type="Gene3D" id="3.40.50.12780">
    <property type="entry name" value="N-terminal domain of ligase-like"/>
    <property type="match status" value="1"/>
</dbReference>
<dbReference type="Pfam" id="PF00668">
    <property type="entry name" value="Condensation"/>
    <property type="match status" value="1"/>
</dbReference>
<evidence type="ECO:0000313" key="7">
    <source>
        <dbReference type="Proteomes" id="UP000541154"/>
    </source>
</evidence>
<dbReference type="InterPro" id="IPR023213">
    <property type="entry name" value="CAT-like_dom_sf"/>
</dbReference>
<dbReference type="SUPFAM" id="SSF52777">
    <property type="entry name" value="CoA-dependent acyltransferases"/>
    <property type="match status" value="3"/>
</dbReference>
<organism evidence="6 7">
    <name type="scientific">Petromyces alliaceus</name>
    <name type="common">Aspergillus alliaceus</name>
    <dbReference type="NCBI Taxonomy" id="209559"/>
    <lineage>
        <taxon>Eukaryota</taxon>
        <taxon>Fungi</taxon>
        <taxon>Dikarya</taxon>
        <taxon>Ascomycota</taxon>
        <taxon>Pezizomycotina</taxon>
        <taxon>Eurotiomycetes</taxon>
        <taxon>Eurotiomycetidae</taxon>
        <taxon>Eurotiales</taxon>
        <taxon>Aspergillaceae</taxon>
        <taxon>Aspergillus</taxon>
        <taxon>Aspergillus subgen. Circumdati</taxon>
    </lineage>
</organism>